<dbReference type="AlphaFoldDB" id="A0A9X8QV17"/>
<comment type="caution">
    <text evidence="1">The sequence shown here is derived from an EMBL/GenBank/DDBJ whole genome shotgun (WGS) entry which is preliminary data.</text>
</comment>
<protein>
    <submittedName>
        <fullName evidence="1">Uncharacterized protein</fullName>
    </submittedName>
</protein>
<organism evidence="1 2">
    <name type="scientific">Streptomyces yunnanensis</name>
    <dbReference type="NCBI Taxonomy" id="156453"/>
    <lineage>
        <taxon>Bacteria</taxon>
        <taxon>Bacillati</taxon>
        <taxon>Actinomycetota</taxon>
        <taxon>Actinomycetes</taxon>
        <taxon>Kitasatosporales</taxon>
        <taxon>Streptomycetaceae</taxon>
        <taxon>Streptomyces</taxon>
    </lineage>
</organism>
<accession>A0A9X8QV17</accession>
<evidence type="ECO:0000313" key="2">
    <source>
        <dbReference type="Proteomes" id="UP000184388"/>
    </source>
</evidence>
<dbReference type="EMBL" id="FRBK01000010">
    <property type="protein sequence ID" value="SHM34158.1"/>
    <property type="molecule type" value="Genomic_DNA"/>
</dbReference>
<sequence>MTCHAGVAQVCPLNLPNSKDITTMRSNIRRSIAVAATATGLWALGSVAANAAELPATPDLPAVGTVTGAAQHLPTGAVTGTVQKAAGTATKTVRGAAGKATGVLGGGVSADKLPTGQLPQAGGIVDGVRQLVGGAGLPDANAGDVQKAVDGKQAKQAVKQLSKVAKTADLGKAGKLVNGKLPALPKLPAVPGVPAAKLPGGLPKGLPGVPALPKTPGLPKAPGSADNLLAGLAGAGLRPEQLTKQAQGALATARPVVDRTAADVLPPVAARTVAKVLPVAQGAVGNVGALAGDAARRATPFVTVVDGRVQVFVQNVQGEAVPFAQGVAGQATILAQGVGSDAVPFAQGVVTVVVTDAKGTATAAVAGAQGLAPALPANVADLTNAANIPAVPALPVQGL</sequence>
<gene>
    <name evidence="1" type="ORF">SAMN05216268_110113</name>
</gene>
<reference evidence="2" key="1">
    <citation type="submission" date="2016-11" db="EMBL/GenBank/DDBJ databases">
        <authorList>
            <person name="Jaros S."/>
            <person name="Januszkiewicz K."/>
            <person name="Wedrychowicz H."/>
        </authorList>
    </citation>
    <scope>NUCLEOTIDE SEQUENCE [LARGE SCALE GENOMIC DNA]</scope>
    <source>
        <strain evidence="2">CGMCC 4.3555</strain>
    </source>
</reference>
<dbReference type="Proteomes" id="UP000184388">
    <property type="component" value="Unassembled WGS sequence"/>
</dbReference>
<name>A0A9X8QV17_9ACTN</name>
<evidence type="ECO:0000313" key="1">
    <source>
        <dbReference type="EMBL" id="SHM34158.1"/>
    </source>
</evidence>
<proteinExistence type="predicted"/>